<organism evidence="2 3">
    <name type="scientific">Lacticaseibacillus mingshuiensis</name>
    <dbReference type="NCBI Taxonomy" id="2799574"/>
    <lineage>
        <taxon>Bacteria</taxon>
        <taxon>Bacillati</taxon>
        <taxon>Bacillota</taxon>
        <taxon>Bacilli</taxon>
        <taxon>Lactobacillales</taxon>
        <taxon>Lactobacillaceae</taxon>
        <taxon>Lacticaseibacillus</taxon>
    </lineage>
</organism>
<evidence type="ECO:0000313" key="2">
    <source>
        <dbReference type="EMBL" id="MFD1429858.1"/>
    </source>
</evidence>
<evidence type="ECO:0000313" key="3">
    <source>
        <dbReference type="Proteomes" id="UP001597196"/>
    </source>
</evidence>
<keyword evidence="1" id="KW-0472">Membrane</keyword>
<keyword evidence="3" id="KW-1185">Reference proteome</keyword>
<dbReference type="RefSeq" id="WP_203628092.1">
    <property type="nucleotide sequence ID" value="NZ_BOLQ01000018.1"/>
</dbReference>
<keyword evidence="1" id="KW-0812">Transmembrane</keyword>
<keyword evidence="1" id="KW-1133">Transmembrane helix</keyword>
<feature type="transmembrane region" description="Helical" evidence="1">
    <location>
        <begin position="55"/>
        <end position="76"/>
    </location>
</feature>
<reference evidence="3" key="1">
    <citation type="journal article" date="2019" name="Int. J. Syst. Evol. Microbiol.">
        <title>The Global Catalogue of Microorganisms (GCM) 10K type strain sequencing project: providing services to taxonomists for standard genome sequencing and annotation.</title>
        <authorList>
            <consortium name="The Broad Institute Genomics Platform"/>
            <consortium name="The Broad Institute Genome Sequencing Center for Infectious Disease"/>
            <person name="Wu L."/>
            <person name="Ma J."/>
        </authorList>
    </citation>
    <scope>NUCLEOTIDE SEQUENCE [LARGE SCALE GENOMIC DNA]</scope>
    <source>
        <strain evidence="3">CCM 8980</strain>
    </source>
</reference>
<comment type="caution">
    <text evidence="2">The sequence shown here is derived from an EMBL/GenBank/DDBJ whole genome shotgun (WGS) entry which is preliminary data.</text>
</comment>
<proteinExistence type="predicted"/>
<dbReference type="Proteomes" id="UP001597196">
    <property type="component" value="Unassembled WGS sequence"/>
</dbReference>
<evidence type="ECO:0000256" key="1">
    <source>
        <dbReference type="SAM" id="Phobius"/>
    </source>
</evidence>
<accession>A0ABW4CJB9</accession>
<gene>
    <name evidence="2" type="ORF">ACFQ4P_06315</name>
</gene>
<sequence length="123" mass="13641">MLIALWGSWLLLYLIARVVGALITTAIILLAAVLPGDRETRFQRLAAKNGRGLMTILAVALVLALVATGFIAAAWFRAIHFYPVWIAVFGAVGICALTWGMRFFHSRQDMIDQLSHWNDDGEE</sequence>
<feature type="transmembrane region" description="Helical" evidence="1">
    <location>
        <begin position="6"/>
        <end position="34"/>
    </location>
</feature>
<protein>
    <submittedName>
        <fullName evidence="2">Uncharacterized protein</fullName>
    </submittedName>
</protein>
<name>A0ABW4CJB9_9LACO</name>
<feature type="transmembrane region" description="Helical" evidence="1">
    <location>
        <begin position="82"/>
        <end position="101"/>
    </location>
</feature>
<dbReference type="EMBL" id="JBHTOC010000008">
    <property type="protein sequence ID" value="MFD1429858.1"/>
    <property type="molecule type" value="Genomic_DNA"/>
</dbReference>